<sequence>MQTSIFLGRATVFRVTAGQQLTSRGYFSGGGSVSPNGGGGLHFQGCRVTEIYDDNSNDPVPAFAVWLRTPSGTGTIAQNHFLQIEVAGTVYRTNAVSDFFQFAGLSVWRWNSPRGFVNGSTYDGHIC</sequence>
<name>A0A0G3BQP5_9BURK</name>
<proteinExistence type="predicted"/>
<reference evidence="1 2" key="1">
    <citation type="submission" date="2015-05" db="EMBL/GenBank/DDBJ databases">
        <authorList>
            <person name="Tang B."/>
            <person name="Yu Y."/>
        </authorList>
    </citation>
    <scope>NUCLEOTIDE SEQUENCE [LARGE SCALE GENOMIC DNA]</scope>
    <source>
        <strain evidence="1 2">DSM 7029</strain>
    </source>
</reference>
<keyword evidence="2" id="KW-1185">Reference proteome</keyword>
<dbReference type="STRING" id="413882.AAW51_2159"/>
<dbReference type="Proteomes" id="UP000035352">
    <property type="component" value="Chromosome"/>
</dbReference>
<evidence type="ECO:0000313" key="1">
    <source>
        <dbReference type="EMBL" id="AKJ28850.1"/>
    </source>
</evidence>
<dbReference type="RefSeq" id="WP_047194625.1">
    <property type="nucleotide sequence ID" value="NZ_CP011371.1"/>
</dbReference>
<gene>
    <name evidence="1" type="ORF">AAW51_2159</name>
</gene>
<dbReference type="AlphaFoldDB" id="A0A0G3BQP5"/>
<protein>
    <submittedName>
        <fullName evidence="1">Uncharacterized protein</fullName>
    </submittedName>
</protein>
<dbReference type="KEGG" id="pbh:AAW51_2159"/>
<evidence type="ECO:0000313" key="2">
    <source>
        <dbReference type="Proteomes" id="UP000035352"/>
    </source>
</evidence>
<organism evidence="1 2">
    <name type="scientific">Caldimonas brevitalea</name>
    <dbReference type="NCBI Taxonomy" id="413882"/>
    <lineage>
        <taxon>Bacteria</taxon>
        <taxon>Pseudomonadati</taxon>
        <taxon>Pseudomonadota</taxon>
        <taxon>Betaproteobacteria</taxon>
        <taxon>Burkholderiales</taxon>
        <taxon>Sphaerotilaceae</taxon>
        <taxon>Caldimonas</taxon>
    </lineage>
</organism>
<dbReference type="EMBL" id="CP011371">
    <property type="protein sequence ID" value="AKJ28850.1"/>
    <property type="molecule type" value="Genomic_DNA"/>
</dbReference>
<accession>A0A0G3BQP5</accession>